<name>A0A4Y7R8R8_9FIRM</name>
<proteinExistence type="predicted"/>
<comment type="caution">
    <text evidence="1">The sequence shown here is derived from an EMBL/GenBank/DDBJ whole genome shotgun (WGS) entry which is preliminary data.</text>
</comment>
<gene>
    <name evidence="1" type="ORF">Psch_03804</name>
</gene>
<dbReference type="AlphaFoldDB" id="A0A4Y7R8R8"/>
<dbReference type="Proteomes" id="UP000298324">
    <property type="component" value="Unassembled WGS sequence"/>
</dbReference>
<dbReference type="EMBL" id="QFGA01000003">
    <property type="protein sequence ID" value="TEB05041.1"/>
    <property type="molecule type" value="Genomic_DNA"/>
</dbReference>
<dbReference type="RefSeq" id="WP_190259305.1">
    <property type="nucleotide sequence ID" value="NZ_QFGA01000003.1"/>
</dbReference>
<evidence type="ECO:0000313" key="2">
    <source>
        <dbReference type="Proteomes" id="UP000298324"/>
    </source>
</evidence>
<protein>
    <submittedName>
        <fullName evidence="1">Uncharacterized protein</fullName>
    </submittedName>
</protein>
<accession>A0A4Y7R8R8</accession>
<keyword evidence="2" id="KW-1185">Reference proteome</keyword>
<sequence>MKEESEKKVTKINKQWCMRIKLFYRHLEDWLSDLIEEKLLFTLYEDMTIYKQSLGAYYAKKFILIAGDKRIEFIPNIRSAVGTTGNIQLKTKKGKITFVSDRDGIWKQVISLSPFEAKILTKDYLRNLLKSLLI</sequence>
<evidence type="ECO:0000313" key="1">
    <source>
        <dbReference type="EMBL" id="TEB05041.1"/>
    </source>
</evidence>
<reference evidence="1 2" key="1">
    <citation type="journal article" date="2018" name="Environ. Microbiol.">
        <title>Novel energy conservation strategies and behaviour of Pelotomaculum schinkii driving syntrophic propionate catabolism.</title>
        <authorList>
            <person name="Hidalgo-Ahumada C.A.P."/>
            <person name="Nobu M.K."/>
            <person name="Narihiro T."/>
            <person name="Tamaki H."/>
            <person name="Liu W.T."/>
            <person name="Kamagata Y."/>
            <person name="Stams A.J.M."/>
            <person name="Imachi H."/>
            <person name="Sousa D.Z."/>
        </authorList>
    </citation>
    <scope>NUCLEOTIDE SEQUENCE [LARGE SCALE GENOMIC DNA]</scope>
    <source>
        <strain evidence="1 2">HH</strain>
    </source>
</reference>
<organism evidence="1 2">
    <name type="scientific">Pelotomaculum schinkii</name>
    <dbReference type="NCBI Taxonomy" id="78350"/>
    <lineage>
        <taxon>Bacteria</taxon>
        <taxon>Bacillati</taxon>
        <taxon>Bacillota</taxon>
        <taxon>Clostridia</taxon>
        <taxon>Eubacteriales</taxon>
        <taxon>Desulfotomaculaceae</taxon>
        <taxon>Pelotomaculum</taxon>
    </lineage>
</organism>